<feature type="chain" id="PRO_5008905495" evidence="1">
    <location>
        <begin position="17"/>
        <end position="167"/>
    </location>
</feature>
<feature type="signal peptide" evidence="1">
    <location>
        <begin position="1"/>
        <end position="16"/>
    </location>
</feature>
<accession>A0A1D2NFN4</accession>
<evidence type="ECO:0000313" key="3">
    <source>
        <dbReference type="Proteomes" id="UP000094527"/>
    </source>
</evidence>
<reference evidence="2 3" key="1">
    <citation type="journal article" date="2016" name="Genome Biol. Evol.">
        <title>Gene Family Evolution Reflects Adaptation to Soil Environmental Stressors in the Genome of the Collembolan Orchesella cincta.</title>
        <authorList>
            <person name="Faddeeva-Vakhrusheva A."/>
            <person name="Derks M.F."/>
            <person name="Anvar S.Y."/>
            <person name="Agamennone V."/>
            <person name="Suring W."/>
            <person name="Smit S."/>
            <person name="van Straalen N.M."/>
            <person name="Roelofs D."/>
        </authorList>
    </citation>
    <scope>NUCLEOTIDE SEQUENCE [LARGE SCALE GENOMIC DNA]</scope>
    <source>
        <tissue evidence="2">Mixed pool</tissue>
    </source>
</reference>
<organism evidence="2 3">
    <name type="scientific">Orchesella cincta</name>
    <name type="common">Springtail</name>
    <name type="synonym">Podura cincta</name>
    <dbReference type="NCBI Taxonomy" id="48709"/>
    <lineage>
        <taxon>Eukaryota</taxon>
        <taxon>Metazoa</taxon>
        <taxon>Ecdysozoa</taxon>
        <taxon>Arthropoda</taxon>
        <taxon>Hexapoda</taxon>
        <taxon>Collembola</taxon>
        <taxon>Entomobryomorpha</taxon>
        <taxon>Entomobryoidea</taxon>
        <taxon>Orchesellidae</taxon>
        <taxon>Orchesellinae</taxon>
        <taxon>Orchesella</taxon>
    </lineage>
</organism>
<dbReference type="Proteomes" id="UP000094527">
    <property type="component" value="Unassembled WGS sequence"/>
</dbReference>
<comment type="caution">
    <text evidence="2">The sequence shown here is derived from an EMBL/GenBank/DDBJ whole genome shotgun (WGS) entry which is preliminary data.</text>
</comment>
<evidence type="ECO:0000313" key="2">
    <source>
        <dbReference type="EMBL" id="ODN04032.1"/>
    </source>
</evidence>
<protein>
    <submittedName>
        <fullName evidence="2">Uncharacterized protein</fullName>
    </submittedName>
</protein>
<sequence length="167" mass="19034">MKLLLCVLVFVPFVIGEGYRRSSAGDHHVNSIAFEGSSFGGCRKKHPENRSLPGGAEACASHKPLKLKGLEKIGKRLCADGYEYCSVSHKSLHRLSWKPEIMPRTCFGFHYKKNKFAGYGHNCHRNQYFDGLLCCQSNTQKTAHNLRIQSKNSHHDRNLKHYNYVKK</sequence>
<evidence type="ECO:0000256" key="1">
    <source>
        <dbReference type="SAM" id="SignalP"/>
    </source>
</evidence>
<keyword evidence="1" id="KW-0732">Signal</keyword>
<dbReference type="EMBL" id="LJIJ01000057">
    <property type="protein sequence ID" value="ODN04032.1"/>
    <property type="molecule type" value="Genomic_DNA"/>
</dbReference>
<keyword evidence="3" id="KW-1185">Reference proteome</keyword>
<dbReference type="AlphaFoldDB" id="A0A1D2NFN4"/>
<proteinExistence type="predicted"/>
<gene>
    <name evidence="2" type="ORF">Ocin01_02660</name>
</gene>
<name>A0A1D2NFN4_ORCCI</name>